<dbReference type="Proteomes" id="UP000284842">
    <property type="component" value="Unassembled WGS sequence"/>
</dbReference>
<gene>
    <name evidence="1" type="ORF">CVT24_005614</name>
</gene>
<proteinExistence type="predicted"/>
<reference evidence="1 2" key="1">
    <citation type="journal article" date="2018" name="Evol. Lett.">
        <title>Horizontal gene cluster transfer increased hallucinogenic mushroom diversity.</title>
        <authorList>
            <person name="Reynolds H.T."/>
            <person name="Vijayakumar V."/>
            <person name="Gluck-Thaler E."/>
            <person name="Korotkin H.B."/>
            <person name="Matheny P.B."/>
            <person name="Slot J.C."/>
        </authorList>
    </citation>
    <scope>NUCLEOTIDE SEQUENCE [LARGE SCALE GENOMIC DNA]</scope>
    <source>
        <strain evidence="1 2">2629</strain>
    </source>
</reference>
<keyword evidence="2" id="KW-1185">Reference proteome</keyword>
<evidence type="ECO:0008006" key="3">
    <source>
        <dbReference type="Google" id="ProtNLM"/>
    </source>
</evidence>
<dbReference type="Gene3D" id="3.80.10.10">
    <property type="entry name" value="Ribonuclease Inhibitor"/>
    <property type="match status" value="1"/>
</dbReference>
<evidence type="ECO:0000313" key="1">
    <source>
        <dbReference type="EMBL" id="PPR07877.1"/>
    </source>
</evidence>
<dbReference type="AlphaFoldDB" id="A0A409YXZ4"/>
<protein>
    <recommendedName>
        <fullName evidence="3">F-box domain-containing protein</fullName>
    </recommendedName>
</protein>
<dbReference type="InterPro" id="IPR032675">
    <property type="entry name" value="LRR_dom_sf"/>
</dbReference>
<name>A0A409YXZ4_9AGAR</name>
<organism evidence="1 2">
    <name type="scientific">Panaeolus cyanescens</name>
    <dbReference type="NCBI Taxonomy" id="181874"/>
    <lineage>
        <taxon>Eukaryota</taxon>
        <taxon>Fungi</taxon>
        <taxon>Dikarya</taxon>
        <taxon>Basidiomycota</taxon>
        <taxon>Agaricomycotina</taxon>
        <taxon>Agaricomycetes</taxon>
        <taxon>Agaricomycetidae</taxon>
        <taxon>Agaricales</taxon>
        <taxon>Agaricineae</taxon>
        <taxon>Galeropsidaceae</taxon>
        <taxon>Panaeolus</taxon>
    </lineage>
</organism>
<dbReference type="SUPFAM" id="SSF52047">
    <property type="entry name" value="RNI-like"/>
    <property type="match status" value="1"/>
</dbReference>
<dbReference type="InParanoid" id="A0A409YXZ4"/>
<dbReference type="EMBL" id="NHTK01000317">
    <property type="protein sequence ID" value="PPR07877.1"/>
    <property type="molecule type" value="Genomic_DNA"/>
</dbReference>
<accession>A0A409YXZ4</accession>
<evidence type="ECO:0000313" key="2">
    <source>
        <dbReference type="Proteomes" id="UP000284842"/>
    </source>
</evidence>
<sequence>MQHLLPALRRVRLRLQAVPFEGNNPPLPEENDILVPFRSASIREFSLDITRTTFWGLSFSDSESFLSALHRVLNWASLTDLSLHQYSGTFQWLLDTLRKCQQVKTLFLSYEPVYSLEIPSSGLTTLPKLTKFKLRYGQDDEKNICGFLEAPMLTHFSFESTKFISSSDMNDVFRSPSSSEPRFRALQSFLLRCTNLKSLTLRPLYLSVRDMISIFETVPQIEHMVFDDTPPGYNPDILGRGGGPSTFPFSEFRHQLGPLLQARNSNHPRGTNSVSYPLLPNIHSLSIIYIYIDPLLAERIMEICKHRLPCTSSGRPAASEDDNTAISESSSYAPLKRIKITGSKLDSTVAIEDEVTRYAELVGIKIGKDLDLDISYPWGTAMEEEDLPPTPTLEPGDGFSILQTSFTA</sequence>
<comment type="caution">
    <text evidence="1">The sequence shown here is derived from an EMBL/GenBank/DDBJ whole genome shotgun (WGS) entry which is preliminary data.</text>
</comment>